<dbReference type="GO" id="GO:0016747">
    <property type="term" value="F:acyltransferase activity, transferring groups other than amino-acyl groups"/>
    <property type="evidence" value="ECO:0007669"/>
    <property type="project" value="InterPro"/>
</dbReference>
<dbReference type="Pfam" id="PF00583">
    <property type="entry name" value="Acetyltransf_1"/>
    <property type="match status" value="1"/>
</dbReference>
<dbReference type="AlphaFoldDB" id="A0A9P4TIM6"/>
<dbReference type="SUPFAM" id="SSF55729">
    <property type="entry name" value="Acyl-CoA N-acyltransferases (Nat)"/>
    <property type="match status" value="1"/>
</dbReference>
<dbReference type="PANTHER" id="PTHR42791">
    <property type="entry name" value="GNAT FAMILY ACETYLTRANSFERASE"/>
    <property type="match status" value="1"/>
</dbReference>
<feature type="region of interest" description="Disordered" evidence="1">
    <location>
        <begin position="87"/>
        <end position="109"/>
    </location>
</feature>
<accession>A0A9P4TIM6</accession>
<proteinExistence type="predicted"/>
<dbReference type="PANTHER" id="PTHR42791:SF1">
    <property type="entry name" value="N-ACETYLTRANSFERASE DOMAIN-CONTAINING PROTEIN"/>
    <property type="match status" value="1"/>
</dbReference>
<evidence type="ECO:0000313" key="3">
    <source>
        <dbReference type="EMBL" id="KAF3006853.1"/>
    </source>
</evidence>
<evidence type="ECO:0000259" key="2">
    <source>
        <dbReference type="PROSITE" id="PS51186"/>
    </source>
</evidence>
<protein>
    <recommendedName>
        <fullName evidence="2">N-acetyltransferase domain-containing protein</fullName>
    </recommendedName>
</protein>
<dbReference type="Proteomes" id="UP000801428">
    <property type="component" value="Unassembled WGS sequence"/>
</dbReference>
<dbReference type="PROSITE" id="PS51186">
    <property type="entry name" value="GNAT"/>
    <property type="match status" value="1"/>
</dbReference>
<organism evidence="3 4">
    <name type="scientific">Curvularia kusanoi</name>
    <name type="common">Cochliobolus kusanoi</name>
    <dbReference type="NCBI Taxonomy" id="90978"/>
    <lineage>
        <taxon>Eukaryota</taxon>
        <taxon>Fungi</taxon>
        <taxon>Dikarya</taxon>
        <taxon>Ascomycota</taxon>
        <taxon>Pezizomycotina</taxon>
        <taxon>Dothideomycetes</taxon>
        <taxon>Pleosporomycetidae</taxon>
        <taxon>Pleosporales</taxon>
        <taxon>Pleosporineae</taxon>
        <taxon>Pleosporaceae</taxon>
        <taxon>Curvularia</taxon>
    </lineage>
</organism>
<comment type="caution">
    <text evidence="3">The sequence shown here is derived from an EMBL/GenBank/DDBJ whole genome shotgun (WGS) entry which is preliminary data.</text>
</comment>
<dbReference type="CDD" id="cd04301">
    <property type="entry name" value="NAT_SF"/>
    <property type="match status" value="1"/>
</dbReference>
<dbReference type="EMBL" id="SWKU01000005">
    <property type="protein sequence ID" value="KAF3006853.1"/>
    <property type="molecule type" value="Genomic_DNA"/>
</dbReference>
<dbReference type="Gene3D" id="3.40.630.30">
    <property type="match status" value="1"/>
</dbReference>
<evidence type="ECO:0000256" key="1">
    <source>
        <dbReference type="SAM" id="MobiDB-lite"/>
    </source>
</evidence>
<keyword evidence="4" id="KW-1185">Reference proteome</keyword>
<feature type="compositionally biased region" description="Basic and acidic residues" evidence="1">
    <location>
        <begin position="98"/>
        <end position="109"/>
    </location>
</feature>
<dbReference type="OrthoDB" id="410198at2759"/>
<sequence>MAAQFEIAEARPPDAEAIASLFALSWVSPFSQLLFGKIDPDQLTASMAPRIAEQLVKADSKYMVARHLETDTVAAVAHWVIPASPESQEIVESEEDREERQQFEDEAYRRSLPDGSNKDLLMAFTLGLRRLREETLQGRKHFLLENLATRPDYRGKGLASRLIEWASALADEQQVLVYLDTASDNPAARLYKRLAFEERGRNTIQDLSKYASTDRLEELGCGTKHTHVAFLRLPKSTMDCTLSATSGDLR</sequence>
<dbReference type="InterPro" id="IPR052523">
    <property type="entry name" value="Trichothecene_AcTrans"/>
</dbReference>
<feature type="domain" description="N-acetyltransferase" evidence="2">
    <location>
        <begin position="63"/>
        <end position="217"/>
    </location>
</feature>
<evidence type="ECO:0000313" key="4">
    <source>
        <dbReference type="Proteomes" id="UP000801428"/>
    </source>
</evidence>
<dbReference type="InterPro" id="IPR016181">
    <property type="entry name" value="Acyl_CoA_acyltransferase"/>
</dbReference>
<reference evidence="3" key="1">
    <citation type="submission" date="2019-04" db="EMBL/GenBank/DDBJ databases">
        <title>Sequencing of skin fungus with MAO and IRED activity.</title>
        <authorList>
            <person name="Marsaioli A.J."/>
            <person name="Bonatto J.M.C."/>
            <person name="Reis Junior O."/>
        </authorList>
    </citation>
    <scope>NUCLEOTIDE SEQUENCE</scope>
    <source>
        <strain evidence="3">30M1</strain>
    </source>
</reference>
<gene>
    <name evidence="3" type="ORF">E8E13_010788</name>
</gene>
<name>A0A9P4TIM6_CURKU</name>
<dbReference type="InterPro" id="IPR000182">
    <property type="entry name" value="GNAT_dom"/>
</dbReference>